<feature type="compositionally biased region" description="Acidic residues" evidence="1">
    <location>
        <begin position="131"/>
        <end position="163"/>
    </location>
</feature>
<keyword evidence="4" id="KW-1185">Reference proteome</keyword>
<evidence type="ECO:0000256" key="1">
    <source>
        <dbReference type="SAM" id="MobiDB-lite"/>
    </source>
</evidence>
<evidence type="ECO:0000313" key="3">
    <source>
        <dbReference type="EMBL" id="KAF2322942.1"/>
    </source>
</evidence>
<feature type="compositionally biased region" description="Polar residues" evidence="1">
    <location>
        <begin position="58"/>
        <end position="84"/>
    </location>
</feature>
<feature type="compositionally biased region" description="Basic and acidic residues" evidence="1">
    <location>
        <begin position="1"/>
        <end position="10"/>
    </location>
</feature>
<sequence>MPETENKDESTLPSKRKLDSLPVSDGKEAVSEDQPNKTQKLQSLTHNGNSLVIEEKITGNQPLLPSNDNSCANSSIPQEKSSSKAVAEDNDTREGEEEEEDDDGDYEDEEEEEEDNGEAAVVDRKGKGIMVEEEEDDDSDDDDIDSSDGGSELDGDGSELEDDPLAEVDLDNILPSRTRRRAAQPGFILLTTMVTMTMIAMIVMPDSRQAYNLDFEKEANGFDRALVPFGSSLVSRLGWVFIDH</sequence>
<feature type="compositionally biased region" description="Acidic residues" evidence="1">
    <location>
        <begin position="94"/>
        <end position="117"/>
    </location>
</feature>
<dbReference type="PANTHER" id="PTHR36899">
    <property type="entry name" value="OS04G0395700 PROTEIN"/>
    <property type="match status" value="1"/>
</dbReference>
<feature type="compositionally biased region" description="Polar residues" evidence="1">
    <location>
        <begin position="36"/>
        <end position="50"/>
    </location>
</feature>
<gene>
    <name evidence="3" type="ORF">GH714_032285</name>
</gene>
<accession>A0A6A6N9R3</accession>
<comment type="caution">
    <text evidence="3">The sequence shown here is derived from an EMBL/GenBank/DDBJ whole genome shotgun (WGS) entry which is preliminary data.</text>
</comment>
<evidence type="ECO:0000256" key="2">
    <source>
        <dbReference type="SAM" id="Phobius"/>
    </source>
</evidence>
<proteinExistence type="predicted"/>
<keyword evidence="2" id="KW-0472">Membrane</keyword>
<keyword evidence="2" id="KW-0812">Transmembrane</keyword>
<feature type="region of interest" description="Disordered" evidence="1">
    <location>
        <begin position="1"/>
        <end position="163"/>
    </location>
</feature>
<protein>
    <submittedName>
        <fullName evidence="3">Uncharacterized protein</fullName>
    </submittedName>
</protein>
<evidence type="ECO:0000313" key="4">
    <source>
        <dbReference type="Proteomes" id="UP000467840"/>
    </source>
</evidence>
<dbReference type="PANTHER" id="PTHR36899:SF3">
    <property type="entry name" value="F13K23.8 PROTEIN"/>
    <property type="match status" value="1"/>
</dbReference>
<dbReference type="EMBL" id="JAAGAX010000002">
    <property type="protein sequence ID" value="KAF2322942.1"/>
    <property type="molecule type" value="Genomic_DNA"/>
</dbReference>
<dbReference type="AlphaFoldDB" id="A0A6A6N9R3"/>
<organism evidence="3 4">
    <name type="scientific">Hevea brasiliensis</name>
    <name type="common">Para rubber tree</name>
    <name type="synonym">Siphonia brasiliensis</name>
    <dbReference type="NCBI Taxonomy" id="3981"/>
    <lineage>
        <taxon>Eukaryota</taxon>
        <taxon>Viridiplantae</taxon>
        <taxon>Streptophyta</taxon>
        <taxon>Embryophyta</taxon>
        <taxon>Tracheophyta</taxon>
        <taxon>Spermatophyta</taxon>
        <taxon>Magnoliopsida</taxon>
        <taxon>eudicotyledons</taxon>
        <taxon>Gunneridae</taxon>
        <taxon>Pentapetalae</taxon>
        <taxon>rosids</taxon>
        <taxon>fabids</taxon>
        <taxon>Malpighiales</taxon>
        <taxon>Euphorbiaceae</taxon>
        <taxon>Crotonoideae</taxon>
        <taxon>Micrandreae</taxon>
        <taxon>Hevea</taxon>
    </lineage>
</organism>
<feature type="transmembrane region" description="Helical" evidence="2">
    <location>
        <begin position="186"/>
        <end position="205"/>
    </location>
</feature>
<reference evidence="3 4" key="1">
    <citation type="journal article" date="2020" name="Mol. Plant">
        <title>The Chromosome-Based Rubber Tree Genome Provides New Insights into Spurge Genome Evolution and Rubber Biosynthesis.</title>
        <authorList>
            <person name="Liu J."/>
            <person name="Shi C."/>
            <person name="Shi C.C."/>
            <person name="Li W."/>
            <person name="Zhang Q.J."/>
            <person name="Zhang Y."/>
            <person name="Li K."/>
            <person name="Lu H.F."/>
            <person name="Shi C."/>
            <person name="Zhu S.T."/>
            <person name="Xiao Z.Y."/>
            <person name="Nan H."/>
            <person name="Yue Y."/>
            <person name="Zhu X.G."/>
            <person name="Wu Y."/>
            <person name="Hong X.N."/>
            <person name="Fan G.Y."/>
            <person name="Tong Y."/>
            <person name="Zhang D."/>
            <person name="Mao C.L."/>
            <person name="Liu Y.L."/>
            <person name="Hao S.J."/>
            <person name="Liu W.Q."/>
            <person name="Lv M.Q."/>
            <person name="Zhang H.B."/>
            <person name="Liu Y."/>
            <person name="Hu-Tang G.R."/>
            <person name="Wang J.P."/>
            <person name="Wang J.H."/>
            <person name="Sun Y.H."/>
            <person name="Ni S.B."/>
            <person name="Chen W.B."/>
            <person name="Zhang X.C."/>
            <person name="Jiao Y.N."/>
            <person name="Eichler E.E."/>
            <person name="Li G.H."/>
            <person name="Liu X."/>
            <person name="Gao L.Z."/>
        </authorList>
    </citation>
    <scope>NUCLEOTIDE SEQUENCE [LARGE SCALE GENOMIC DNA]</scope>
    <source>
        <strain evidence="4">cv. GT1</strain>
        <tissue evidence="3">Leaf</tissue>
    </source>
</reference>
<keyword evidence="2" id="KW-1133">Transmembrane helix</keyword>
<name>A0A6A6N9R3_HEVBR</name>
<dbReference type="Proteomes" id="UP000467840">
    <property type="component" value="Chromosome 11"/>
</dbReference>